<keyword evidence="6" id="KW-0285">Flavoprotein</keyword>
<dbReference type="Pfam" id="PF20256">
    <property type="entry name" value="MoCoBD_2"/>
    <property type="match status" value="1"/>
</dbReference>
<evidence type="ECO:0000256" key="10">
    <source>
        <dbReference type="ARBA" id="ARBA00023002"/>
    </source>
</evidence>
<dbReference type="FunFam" id="3.30.365.10:FF:000008">
    <property type="entry name" value="Aldehyde oxidase1"/>
    <property type="match status" value="1"/>
</dbReference>
<dbReference type="SUPFAM" id="SSF55447">
    <property type="entry name" value="CO dehydrogenase flavoprotein C-terminal domain-like"/>
    <property type="match status" value="1"/>
</dbReference>
<dbReference type="Pfam" id="PF00941">
    <property type="entry name" value="FAD_binding_5"/>
    <property type="match status" value="1"/>
</dbReference>
<dbReference type="EMBL" id="VTPC01090043">
    <property type="protein sequence ID" value="KAF2885005.1"/>
    <property type="molecule type" value="Genomic_DNA"/>
</dbReference>
<evidence type="ECO:0000256" key="12">
    <source>
        <dbReference type="ARBA" id="ARBA00023014"/>
    </source>
</evidence>
<dbReference type="PANTHER" id="PTHR11908:SF132">
    <property type="entry name" value="ALDEHYDE OXIDASE 1-RELATED"/>
    <property type="match status" value="1"/>
</dbReference>
<proteinExistence type="inferred from homology"/>
<dbReference type="GO" id="GO:0005506">
    <property type="term" value="F:iron ion binding"/>
    <property type="evidence" value="ECO:0007669"/>
    <property type="project" value="InterPro"/>
</dbReference>
<dbReference type="InterPro" id="IPR002346">
    <property type="entry name" value="Mopterin_DH_FAD-bd"/>
</dbReference>
<dbReference type="InterPro" id="IPR036884">
    <property type="entry name" value="2Fe-2S-bd_dom_sf"/>
</dbReference>
<dbReference type="InterPro" id="IPR016208">
    <property type="entry name" value="Ald_Oxase/xanthine_DH-like"/>
</dbReference>
<sequence length="1281" mass="141773">MDTLTWLFSQKASSTTLQQLQELKFYVHDQEHTVNTSDLPPETSLNTYLRKYSHLTGTKYMCLEGGCGSCVVAATVMDPVTNREVIIAVNSCLVPIYSCSGWKIHTSESIGNEKSGYHPVQQKLVQFNGTQCGFCSSGMVMNMYALYESGNFTMKDVENSFGGNMCRCTGYRPILSAFKSLAADASSDLLGKCADIEDIRVCKKTQGQCKQNCLTPCIKRSQAHYYDFGKSRWVKVFSVNEIFDVMKSSPDASYMLVGGNTATGVYKRTKEPDVYIDITSVKTLLEHSISNDSLVLGANMSLTNAMNLFYKLAKEDSKFSYLENLGDHIDLIANVPVRNTGTLAGNIFTKHEYQQFPSDIFLILETVGATLTIVGIDQQEVTKNLVDFLSFDMKHKIIKSITLPSLDASYKYESYKIMPRAQNAHALVNAGFLLKLDDSNKVESARIVYGSINPSFIHAQNSEAYLTGKNLFENETLQGVFETLDKELVPDFVLPDPPPEFRKQLAIALMYKFILSITPDDKKSARNKSGGAKLVRPVSSGTQDYETNESLYPLTQPIPKLEALAQCSGQAKYIMDMHDEPGQLYGAFVLAKATACSVISKIDTTEALKLPGVVAFYDKNDIPGENNFMPKKASDLFSVPEEIFCSGVVKYYFQSVGLIVATSQEIAENAAELVNVSYVEGKETPYFTIREMIAKNPEGKINLAVKVEAKSKGSDVKHVIKGKFDVSWQYHYQMETQCCAVIPGEDGLDIYPSTQSLNLAQTSAANALNIPVNKINVFVRRIGGAYGSKISRNSLVSCAAAIAAYKLQKPVKLQMSLITNMNVIGKRNPCAADYEVGVDEKGSIQYLNISVYSDIGSEGGNEAVISELVYVLTFIYKSDNWNINAYYAKSDNHTATWCRAPGTVEAIGLAEVIMQHIAFTTNLDPIQIRRENLKENQADLTKHLDDLIQWADIEKRKQEIEEFNKANRWVKRGIASVIMTFPMYIFGNWYAHVSIYQGDGTVSVSHGGVEMGQGINTKAAQVCAYALGIPLNQVSVKPSNVLVTPNCMSTGGSLTSEAVAYAILKCCDTLKERIKPVKEKMKDPTWAELIYQCHLEYVDLCASYMYHAALPDVKSYPVHGATCVETEVDILTGLYQIKRVDLIEDAGNSMSPEIDIGQVEGAFIMGLGYWTSEQIIFNSEGELLTNRTWTYKPPGVKDIPVDFRVKFPKNNPNPIGVLHSKATGEPPLCMAICVPLAIRDAVASARSDADSTADRWYNIDGPSSVENTFMNSLNNYKQYTI</sequence>
<evidence type="ECO:0000256" key="9">
    <source>
        <dbReference type="ARBA" id="ARBA00022827"/>
    </source>
</evidence>
<dbReference type="SUPFAM" id="SSF56176">
    <property type="entry name" value="FAD-binding/transporter-associated domain-like"/>
    <property type="match status" value="1"/>
</dbReference>
<dbReference type="InterPro" id="IPR036683">
    <property type="entry name" value="CO_DH_flav_C_dom_sf"/>
</dbReference>
<dbReference type="Pfam" id="PF02738">
    <property type="entry name" value="MoCoBD_1"/>
    <property type="match status" value="1"/>
</dbReference>
<dbReference type="Gene3D" id="3.30.465.10">
    <property type="match status" value="1"/>
</dbReference>
<dbReference type="SUPFAM" id="SSF47741">
    <property type="entry name" value="CO dehydrogenase ISP C-domain like"/>
    <property type="match status" value="1"/>
</dbReference>
<keyword evidence="8 20" id="KW-0479">Metal-binding</keyword>
<evidence type="ECO:0000259" key="22">
    <source>
        <dbReference type="PROSITE" id="PS51387"/>
    </source>
</evidence>
<feature type="binding site" evidence="20">
    <location>
        <position position="1052"/>
    </location>
    <ligand>
        <name>Mo-molybdopterin</name>
        <dbReference type="ChEBI" id="CHEBI:71302"/>
    </ligand>
    <ligandPart>
        <name>Mo</name>
        <dbReference type="ChEBI" id="CHEBI:28685"/>
    </ligandPart>
</feature>
<dbReference type="Gene3D" id="3.30.365.10">
    <property type="entry name" value="Aldehyde oxidase/xanthine dehydrogenase, molybdopterin binding domain"/>
    <property type="match status" value="4"/>
</dbReference>
<dbReference type="InterPro" id="IPR016169">
    <property type="entry name" value="FAD-bd_PCMH_sub2"/>
</dbReference>
<comment type="subcellular location">
    <subcellularLocation>
        <location evidence="2">Peroxisome</location>
    </subcellularLocation>
</comment>
<keyword evidence="11 20" id="KW-0408">Iron</keyword>
<dbReference type="Pfam" id="PF00111">
    <property type="entry name" value="Fer2"/>
    <property type="match status" value="1"/>
</dbReference>
<dbReference type="Gene3D" id="1.10.150.120">
    <property type="entry name" value="[2Fe-2S]-binding domain"/>
    <property type="match status" value="1"/>
</dbReference>
<reference evidence="23" key="1">
    <citation type="submission" date="2019-08" db="EMBL/GenBank/DDBJ databases">
        <title>The genome of the North American firefly Photinus pyralis.</title>
        <authorList>
            <consortium name="Photinus pyralis genome working group"/>
            <person name="Fallon T.R."/>
            <person name="Sander Lower S.E."/>
            <person name="Weng J.-K."/>
        </authorList>
    </citation>
    <scope>NUCLEOTIDE SEQUENCE</scope>
    <source>
        <strain evidence="23">TRF0915ILg1</strain>
        <tissue evidence="23">Whole body</tissue>
    </source>
</reference>
<feature type="binding site" evidence="20">
    <location>
        <position position="135"/>
    </location>
    <ligand>
        <name>[2Fe-2S] cluster</name>
        <dbReference type="ChEBI" id="CHEBI:190135"/>
        <label>2</label>
    </ligand>
</feature>
<gene>
    <name evidence="23" type="ORF">ILUMI_21179</name>
</gene>
<evidence type="ECO:0000256" key="3">
    <source>
        <dbReference type="ARBA" id="ARBA00006849"/>
    </source>
</evidence>
<dbReference type="InterPro" id="IPR000674">
    <property type="entry name" value="Ald_Oxase/Xan_DH_a/b"/>
</dbReference>
<dbReference type="FunFam" id="3.30.465.10:FF:000013">
    <property type="entry name" value="Aldehyde oxidase"/>
    <property type="match status" value="1"/>
</dbReference>
<dbReference type="PANTHER" id="PTHR11908">
    <property type="entry name" value="XANTHINE DEHYDROGENASE"/>
    <property type="match status" value="1"/>
</dbReference>
<evidence type="ECO:0000256" key="6">
    <source>
        <dbReference type="ARBA" id="ARBA00022630"/>
    </source>
</evidence>
<dbReference type="GO" id="GO:0050302">
    <property type="term" value="F:indole-3-acetaldehyde oxidase activity"/>
    <property type="evidence" value="ECO:0007669"/>
    <property type="project" value="UniProtKB-EC"/>
</dbReference>
<comment type="cofactor">
    <cofactor evidence="15">
        <name>[2Fe-2S] cluster</name>
        <dbReference type="ChEBI" id="CHEBI:190135"/>
    </cofactor>
</comment>
<evidence type="ECO:0000256" key="15">
    <source>
        <dbReference type="ARBA" id="ARBA00034078"/>
    </source>
</evidence>
<feature type="binding site" evidence="20">
    <location>
        <position position="62"/>
    </location>
    <ligand>
        <name>[2Fe-2S] cluster</name>
        <dbReference type="ChEBI" id="CHEBI:190135"/>
        <label>1</label>
    </ligand>
</feature>
<dbReference type="PIRSF" id="PIRSF000127">
    <property type="entry name" value="Xanthine_DH"/>
    <property type="match status" value="1"/>
</dbReference>
<dbReference type="InterPro" id="IPR046867">
    <property type="entry name" value="AldOxase/xan_DH_MoCoBD2"/>
</dbReference>
<keyword evidence="12 20" id="KW-0411">Iron-sulfur</keyword>
<dbReference type="Gene3D" id="3.30.390.50">
    <property type="entry name" value="CO dehydrogenase flavoprotein, C-terminal domain"/>
    <property type="match status" value="1"/>
</dbReference>
<evidence type="ECO:0000256" key="5">
    <source>
        <dbReference type="ARBA" id="ARBA00022505"/>
    </source>
</evidence>
<dbReference type="SUPFAM" id="SSF56003">
    <property type="entry name" value="Molybdenum cofactor-binding domain"/>
    <property type="match status" value="1"/>
</dbReference>
<organism evidence="23 24">
    <name type="scientific">Ignelater luminosus</name>
    <name type="common">Cucubano</name>
    <name type="synonym">Pyrophorus luminosus</name>
    <dbReference type="NCBI Taxonomy" id="2038154"/>
    <lineage>
        <taxon>Eukaryota</taxon>
        <taxon>Metazoa</taxon>
        <taxon>Ecdysozoa</taxon>
        <taxon>Arthropoda</taxon>
        <taxon>Hexapoda</taxon>
        <taxon>Insecta</taxon>
        <taxon>Pterygota</taxon>
        <taxon>Neoptera</taxon>
        <taxon>Endopterygota</taxon>
        <taxon>Coleoptera</taxon>
        <taxon>Polyphaga</taxon>
        <taxon>Elateriformia</taxon>
        <taxon>Elateroidea</taxon>
        <taxon>Elateridae</taxon>
        <taxon>Agrypninae</taxon>
        <taxon>Pyrophorini</taxon>
        <taxon>Ignelater</taxon>
    </lineage>
</organism>
<dbReference type="InterPro" id="IPR037165">
    <property type="entry name" value="AldOxase/xan_DH_Mopterin-bd_sf"/>
</dbReference>
<dbReference type="GO" id="GO:0071949">
    <property type="term" value="F:FAD binding"/>
    <property type="evidence" value="ECO:0007669"/>
    <property type="project" value="InterPro"/>
</dbReference>
<dbReference type="Pfam" id="PF03450">
    <property type="entry name" value="CO_deh_flav_C"/>
    <property type="match status" value="1"/>
</dbReference>
<dbReference type="FunFam" id="3.30.390.50:FF:000003">
    <property type="entry name" value="Aldehyde oxidase1"/>
    <property type="match status" value="1"/>
</dbReference>
<dbReference type="Pfam" id="PF01799">
    <property type="entry name" value="Fer2_2"/>
    <property type="match status" value="1"/>
</dbReference>
<evidence type="ECO:0000256" key="1">
    <source>
        <dbReference type="ARBA" id="ARBA00001974"/>
    </source>
</evidence>
<evidence type="ECO:0000256" key="4">
    <source>
        <dbReference type="ARBA" id="ARBA00011738"/>
    </source>
</evidence>
<evidence type="ECO:0000256" key="13">
    <source>
        <dbReference type="ARBA" id="ARBA00023027"/>
    </source>
</evidence>
<feature type="region of interest" description="Disordered" evidence="21">
    <location>
        <begin position="521"/>
        <end position="544"/>
    </location>
</feature>
<dbReference type="Gene3D" id="3.90.1170.50">
    <property type="entry name" value="Aldehyde oxidase/xanthine dehydrogenase, a/b hammerhead"/>
    <property type="match status" value="1"/>
</dbReference>
<dbReference type="FunFam" id="3.30.365.10:FF:000001">
    <property type="entry name" value="Xanthine dehydrogenase oxidase"/>
    <property type="match status" value="1"/>
</dbReference>
<evidence type="ECO:0000256" key="19">
    <source>
        <dbReference type="PIRSR" id="PIRSR000127-2"/>
    </source>
</evidence>
<feature type="binding site" evidence="20">
    <location>
        <position position="168"/>
    </location>
    <ligand>
        <name>[2Fe-2S] cluster</name>
        <dbReference type="ChEBI" id="CHEBI:190135"/>
        <label>2</label>
    </ligand>
</feature>
<feature type="binding site" evidence="20">
    <location>
        <position position="67"/>
    </location>
    <ligand>
        <name>[2Fe-2S] cluster</name>
        <dbReference type="ChEBI" id="CHEBI:190135"/>
        <label>1</label>
    </ligand>
</feature>
<dbReference type="SUPFAM" id="SSF54665">
    <property type="entry name" value="CO dehydrogenase molybdoprotein N-domain-like"/>
    <property type="match status" value="1"/>
</dbReference>
<keyword evidence="14" id="KW-0576">Peroxisome</keyword>
<dbReference type="InterPro" id="IPR002888">
    <property type="entry name" value="2Fe-2S-bd"/>
</dbReference>
<keyword evidence="13" id="KW-0520">NAD</keyword>
<evidence type="ECO:0000313" key="24">
    <source>
        <dbReference type="Proteomes" id="UP000801492"/>
    </source>
</evidence>
<evidence type="ECO:0000256" key="18">
    <source>
        <dbReference type="PIRSR" id="PIRSR000127-1"/>
    </source>
</evidence>
<keyword evidence="24" id="KW-1185">Reference proteome</keyword>
<dbReference type="InterPro" id="IPR036010">
    <property type="entry name" value="2Fe-2S_ferredoxin-like_sf"/>
</dbReference>
<evidence type="ECO:0000256" key="8">
    <source>
        <dbReference type="ARBA" id="ARBA00022723"/>
    </source>
</evidence>
<evidence type="ECO:0000256" key="14">
    <source>
        <dbReference type="ARBA" id="ARBA00023140"/>
    </source>
</evidence>
<dbReference type="Gene3D" id="3.10.20.30">
    <property type="match status" value="1"/>
</dbReference>
<feature type="binding site" evidence="20">
    <location>
        <position position="92"/>
    </location>
    <ligand>
        <name>[2Fe-2S] cluster</name>
        <dbReference type="ChEBI" id="CHEBI:190135"/>
        <label>1</label>
    </ligand>
</feature>
<dbReference type="GO" id="GO:0005777">
    <property type="term" value="C:peroxisome"/>
    <property type="evidence" value="ECO:0007669"/>
    <property type="project" value="UniProtKB-SubCell"/>
</dbReference>
<dbReference type="InterPro" id="IPR005107">
    <property type="entry name" value="CO_DH_flav_C"/>
</dbReference>
<feature type="binding site" evidence="19">
    <location>
        <position position="416"/>
    </location>
    <ligand>
        <name>FAD</name>
        <dbReference type="ChEBI" id="CHEBI:57692"/>
    </ligand>
</feature>
<comment type="cofactor">
    <cofactor evidence="20">
        <name>[2Fe-2S] cluster</name>
        <dbReference type="ChEBI" id="CHEBI:190135"/>
    </cofactor>
    <text evidence="20">Binds 2 [2Fe-2S] clusters.</text>
</comment>
<dbReference type="InterPro" id="IPR036856">
    <property type="entry name" value="Ald_Oxase/Xan_DH_a/b_sf"/>
</dbReference>
<name>A0A8K0CCN9_IGNLU</name>
<dbReference type="InterPro" id="IPR006058">
    <property type="entry name" value="2Fe2S_fd_BS"/>
</dbReference>
<dbReference type="SMART" id="SM01008">
    <property type="entry name" value="Ald_Xan_dh_C"/>
    <property type="match status" value="1"/>
</dbReference>
<accession>A0A8K0CCN9</accession>
<evidence type="ECO:0000256" key="16">
    <source>
        <dbReference type="ARBA" id="ARBA00052415"/>
    </source>
</evidence>
<dbReference type="Pfam" id="PF01315">
    <property type="entry name" value="Ald_Xan_dh_C"/>
    <property type="match status" value="1"/>
</dbReference>
<dbReference type="InterPro" id="IPR036318">
    <property type="entry name" value="FAD-bd_PCMH-like_sf"/>
</dbReference>
<keyword evidence="10" id="KW-0560">Oxidoreductase</keyword>
<feature type="binding site" evidence="20">
    <location>
        <position position="70"/>
    </location>
    <ligand>
        <name>[2Fe-2S] cluster</name>
        <dbReference type="ChEBI" id="CHEBI:190135"/>
        <label>1</label>
    </ligand>
</feature>
<comment type="subunit">
    <text evidence="4">Homodimer.</text>
</comment>
<feature type="binding site" evidence="20">
    <location>
        <position position="166"/>
    </location>
    <ligand>
        <name>[2Fe-2S] cluster</name>
        <dbReference type="ChEBI" id="CHEBI:190135"/>
        <label>2</label>
    </ligand>
</feature>
<comment type="catalytic activity">
    <reaction evidence="16">
        <text>indole-3-acetaldehyde + O2 + H2O = (indol-3-yl)acetate + H2O2 + H(+)</text>
        <dbReference type="Rhea" id="RHEA:16277"/>
        <dbReference type="ChEBI" id="CHEBI:15377"/>
        <dbReference type="ChEBI" id="CHEBI:15378"/>
        <dbReference type="ChEBI" id="CHEBI:15379"/>
        <dbReference type="ChEBI" id="CHEBI:16240"/>
        <dbReference type="ChEBI" id="CHEBI:18086"/>
        <dbReference type="ChEBI" id="CHEBI:30854"/>
        <dbReference type="EC" id="1.2.3.7"/>
    </reaction>
</comment>
<evidence type="ECO:0000256" key="7">
    <source>
        <dbReference type="ARBA" id="ARBA00022714"/>
    </source>
</evidence>
<dbReference type="PROSITE" id="PS51387">
    <property type="entry name" value="FAD_PCMH"/>
    <property type="match status" value="1"/>
</dbReference>
<dbReference type="Proteomes" id="UP000801492">
    <property type="component" value="Unassembled WGS sequence"/>
</dbReference>
<keyword evidence="5 20" id="KW-0500">Molybdenum</keyword>
<evidence type="ECO:0000256" key="17">
    <source>
        <dbReference type="ARBA" id="ARBA00072265"/>
    </source>
</evidence>
<feature type="binding site" evidence="20">
    <location>
        <position position="899"/>
    </location>
    <ligand>
        <name>Mo-molybdopterin</name>
        <dbReference type="ChEBI" id="CHEBI:71302"/>
    </ligand>
    <ligandPart>
        <name>Mo</name>
        <dbReference type="ChEBI" id="CHEBI:28685"/>
    </ligandPart>
</feature>
<comment type="caution">
    <text evidence="23">The sequence shown here is derived from an EMBL/GenBank/DDBJ whole genome shotgun (WGS) entry which is preliminary data.</text>
</comment>
<dbReference type="InterPro" id="IPR016166">
    <property type="entry name" value="FAD-bd_PCMH"/>
</dbReference>
<evidence type="ECO:0000313" key="23">
    <source>
        <dbReference type="EMBL" id="KAF2885005.1"/>
    </source>
</evidence>
<dbReference type="FunFam" id="3.90.1170.50:FF:000003">
    <property type="entry name" value="Aldehyde oxidase"/>
    <property type="match status" value="1"/>
</dbReference>
<protein>
    <recommendedName>
        <fullName evidence="17">Indole-3-acetaldehyde oxidase</fullName>
    </recommendedName>
</protein>
<evidence type="ECO:0000256" key="20">
    <source>
        <dbReference type="PIRSR" id="PIRSR000127-3"/>
    </source>
</evidence>
<feature type="binding site" evidence="20">
    <location>
        <position position="132"/>
    </location>
    <ligand>
        <name>[2Fe-2S] cluster</name>
        <dbReference type="ChEBI" id="CHEBI:190135"/>
        <label>2</label>
    </ligand>
</feature>
<comment type="similarity">
    <text evidence="3">Belongs to the xanthine dehydrogenase family.</text>
</comment>
<comment type="cofactor">
    <cofactor evidence="20">
        <name>Mo-molybdopterin</name>
        <dbReference type="ChEBI" id="CHEBI:71302"/>
    </cofactor>
    <text evidence="20">Binds 1 Mo-molybdopterin (Mo-MPT) cofactor per subunit.</text>
</comment>
<comment type="cofactor">
    <cofactor evidence="1 19">
        <name>FAD</name>
        <dbReference type="ChEBI" id="CHEBI:57692"/>
    </cofactor>
</comment>
<feature type="active site" description="Proton acceptor" evidence="18">
    <location>
        <position position="1225"/>
    </location>
</feature>
<dbReference type="PROSITE" id="PS00197">
    <property type="entry name" value="2FE2S_FER_1"/>
    <property type="match status" value="1"/>
</dbReference>
<evidence type="ECO:0000256" key="2">
    <source>
        <dbReference type="ARBA" id="ARBA00004275"/>
    </source>
</evidence>
<evidence type="ECO:0000256" key="11">
    <source>
        <dbReference type="ARBA" id="ARBA00023004"/>
    </source>
</evidence>
<dbReference type="OrthoDB" id="8300278at2759"/>
<dbReference type="GO" id="GO:0051537">
    <property type="term" value="F:2 iron, 2 sulfur cluster binding"/>
    <property type="evidence" value="ECO:0007669"/>
    <property type="project" value="UniProtKB-KW"/>
</dbReference>
<feature type="binding site" evidence="20">
    <location>
        <position position="755"/>
    </location>
    <ligand>
        <name>Mo-molybdopterin</name>
        <dbReference type="ChEBI" id="CHEBI:71302"/>
    </ligand>
    <ligandPart>
        <name>Mo</name>
        <dbReference type="ChEBI" id="CHEBI:28685"/>
    </ligandPart>
</feature>
<dbReference type="InterPro" id="IPR001041">
    <property type="entry name" value="2Fe-2S_ferredoxin-type"/>
</dbReference>
<evidence type="ECO:0000256" key="21">
    <source>
        <dbReference type="SAM" id="MobiDB-lite"/>
    </source>
</evidence>
<dbReference type="FunFam" id="3.10.20.30:FF:000012">
    <property type="entry name" value="Xanthine dehydrogenase/oxidase"/>
    <property type="match status" value="1"/>
</dbReference>
<feature type="domain" description="FAD-binding PCMH-type" evidence="22">
    <location>
        <begin position="226"/>
        <end position="408"/>
    </location>
</feature>
<dbReference type="InterPro" id="IPR012675">
    <property type="entry name" value="Beta-grasp_dom_sf"/>
</dbReference>
<dbReference type="InterPro" id="IPR008274">
    <property type="entry name" value="AldOxase/xan_DH_MoCoBD1"/>
</dbReference>
<dbReference type="SMART" id="SM01092">
    <property type="entry name" value="CO_deh_flav_C"/>
    <property type="match status" value="1"/>
</dbReference>
<keyword evidence="9 19" id="KW-0274">FAD</keyword>
<dbReference type="CDD" id="cd00207">
    <property type="entry name" value="fer2"/>
    <property type="match status" value="1"/>
</dbReference>
<keyword evidence="7 20" id="KW-0001">2Fe-2S</keyword>
<dbReference type="SUPFAM" id="SSF54292">
    <property type="entry name" value="2Fe-2S ferredoxin-like"/>
    <property type="match status" value="1"/>
</dbReference>